<comment type="caution">
    <text evidence="1">The sequence shown here is derived from an EMBL/GenBank/DDBJ whole genome shotgun (WGS) entry which is preliminary data.</text>
</comment>
<dbReference type="AlphaFoldDB" id="A0AAD3SPQ3"/>
<protein>
    <submittedName>
        <fullName evidence="1">Uncharacterized protein</fullName>
    </submittedName>
</protein>
<name>A0AAD3SPQ3_NEPGR</name>
<dbReference type="Proteomes" id="UP001279734">
    <property type="component" value="Unassembled WGS sequence"/>
</dbReference>
<proteinExistence type="predicted"/>
<dbReference type="EMBL" id="BSYO01000014">
    <property type="protein sequence ID" value="GMH14342.1"/>
    <property type="molecule type" value="Genomic_DNA"/>
</dbReference>
<evidence type="ECO:0000313" key="1">
    <source>
        <dbReference type="EMBL" id="GMH14342.1"/>
    </source>
</evidence>
<organism evidence="1 2">
    <name type="scientific">Nepenthes gracilis</name>
    <name type="common">Slender pitcher plant</name>
    <dbReference type="NCBI Taxonomy" id="150966"/>
    <lineage>
        <taxon>Eukaryota</taxon>
        <taxon>Viridiplantae</taxon>
        <taxon>Streptophyta</taxon>
        <taxon>Embryophyta</taxon>
        <taxon>Tracheophyta</taxon>
        <taxon>Spermatophyta</taxon>
        <taxon>Magnoliopsida</taxon>
        <taxon>eudicotyledons</taxon>
        <taxon>Gunneridae</taxon>
        <taxon>Pentapetalae</taxon>
        <taxon>Caryophyllales</taxon>
        <taxon>Nepenthaceae</taxon>
        <taxon>Nepenthes</taxon>
    </lineage>
</organism>
<accession>A0AAD3SPQ3</accession>
<gene>
    <name evidence="1" type="ORF">Nepgr_016183</name>
</gene>
<keyword evidence="2" id="KW-1185">Reference proteome</keyword>
<sequence length="132" mass="15174">MPVLEGPADMREEVSVWCSDQQGPGLARRRSADLALCPALCERRQRKDIPSRMHLGHKQLGIVREEMPNWEGPADMREDEPIWCSDQLGHALQREEVPIWHYAWQCVRRGSGMELRLAYMREGARTTASGFM</sequence>
<reference evidence="1" key="1">
    <citation type="submission" date="2023-05" db="EMBL/GenBank/DDBJ databases">
        <title>Nepenthes gracilis genome sequencing.</title>
        <authorList>
            <person name="Fukushima K."/>
        </authorList>
    </citation>
    <scope>NUCLEOTIDE SEQUENCE</scope>
    <source>
        <strain evidence="1">SING2019-196</strain>
    </source>
</reference>
<evidence type="ECO:0000313" key="2">
    <source>
        <dbReference type="Proteomes" id="UP001279734"/>
    </source>
</evidence>